<keyword evidence="2" id="KW-0812">Transmembrane</keyword>
<dbReference type="OrthoDB" id="9814445at2"/>
<dbReference type="GO" id="GO:0016020">
    <property type="term" value="C:membrane"/>
    <property type="evidence" value="ECO:0007669"/>
    <property type="project" value="InterPro"/>
</dbReference>
<organism evidence="3 4">
    <name type="scientific">Bauldia litoralis</name>
    <dbReference type="NCBI Taxonomy" id="665467"/>
    <lineage>
        <taxon>Bacteria</taxon>
        <taxon>Pseudomonadati</taxon>
        <taxon>Pseudomonadota</taxon>
        <taxon>Alphaproteobacteria</taxon>
        <taxon>Hyphomicrobiales</taxon>
        <taxon>Kaistiaceae</taxon>
        <taxon>Bauldia</taxon>
    </lineage>
</organism>
<dbReference type="PANTHER" id="PTHR33219:SF14">
    <property type="entry name" value="PROTEIN COFACTOR ASSEMBLY OF COMPLEX C SUBUNIT B CCB3, CHLOROPLASTIC-RELATED"/>
    <property type="match status" value="1"/>
</dbReference>
<dbReference type="PANTHER" id="PTHR33219">
    <property type="entry name" value="YLMG HOMOLOG PROTEIN 2, CHLOROPLASTIC"/>
    <property type="match status" value="1"/>
</dbReference>
<dbReference type="Pfam" id="PF02325">
    <property type="entry name" value="CCB3_YggT"/>
    <property type="match status" value="1"/>
</dbReference>
<dbReference type="STRING" id="665467.SAMN02982931_00508"/>
<keyword evidence="4" id="KW-1185">Reference proteome</keyword>
<gene>
    <name evidence="3" type="ORF">SAMN02982931_00508</name>
</gene>
<evidence type="ECO:0000256" key="2">
    <source>
        <dbReference type="SAM" id="Phobius"/>
    </source>
</evidence>
<keyword evidence="2" id="KW-0472">Membrane</keyword>
<feature type="transmembrane region" description="Helical" evidence="2">
    <location>
        <begin position="12"/>
        <end position="34"/>
    </location>
</feature>
<keyword evidence="2" id="KW-1133">Transmembrane helix</keyword>
<evidence type="ECO:0000313" key="4">
    <source>
        <dbReference type="Proteomes" id="UP000199071"/>
    </source>
</evidence>
<dbReference type="InterPro" id="IPR003425">
    <property type="entry name" value="CCB3/YggT"/>
</dbReference>
<dbReference type="Proteomes" id="UP000199071">
    <property type="component" value="Unassembled WGS sequence"/>
</dbReference>
<dbReference type="RefSeq" id="WP_090874613.1">
    <property type="nucleotide sequence ID" value="NZ_FMXQ01000001.1"/>
</dbReference>
<sequence>MIELLGFISYVLQLYVYVLIAAAVLSWLIAFGVVNTSNQFVAGLLQLLYAITEPVLRPIRNMLPNLGGIDISPVVVILIIIFIQSVILPNLARAFI</sequence>
<feature type="transmembrane region" description="Helical" evidence="2">
    <location>
        <begin position="71"/>
        <end position="92"/>
    </location>
</feature>
<evidence type="ECO:0000313" key="3">
    <source>
        <dbReference type="EMBL" id="SDB06758.1"/>
    </source>
</evidence>
<proteinExistence type="inferred from homology"/>
<reference evidence="3 4" key="1">
    <citation type="submission" date="2016-10" db="EMBL/GenBank/DDBJ databases">
        <authorList>
            <person name="de Groot N.N."/>
        </authorList>
    </citation>
    <scope>NUCLEOTIDE SEQUENCE [LARGE SCALE GENOMIC DNA]</scope>
    <source>
        <strain evidence="3 4">ATCC 35022</strain>
    </source>
</reference>
<dbReference type="AlphaFoldDB" id="A0A1G6AE98"/>
<protein>
    <submittedName>
        <fullName evidence="3">YggT family protein</fullName>
    </submittedName>
</protein>
<accession>A0A1G6AE98</accession>
<dbReference type="EMBL" id="FMXQ01000001">
    <property type="protein sequence ID" value="SDB06758.1"/>
    <property type="molecule type" value="Genomic_DNA"/>
</dbReference>
<comment type="similarity">
    <text evidence="1">Belongs to the YggT family.</text>
</comment>
<evidence type="ECO:0000256" key="1">
    <source>
        <dbReference type="ARBA" id="ARBA00010894"/>
    </source>
</evidence>
<name>A0A1G6AE98_9HYPH</name>